<dbReference type="CDD" id="cd00408">
    <property type="entry name" value="DHDPS-like"/>
    <property type="match status" value="1"/>
</dbReference>
<comment type="subunit">
    <text evidence="1">Homotetramer.</text>
</comment>
<dbReference type="SUPFAM" id="SSF51569">
    <property type="entry name" value="Aldolase"/>
    <property type="match status" value="1"/>
</dbReference>
<evidence type="ECO:0000256" key="1">
    <source>
        <dbReference type="ARBA" id="ARBA00011881"/>
    </source>
</evidence>
<dbReference type="InterPro" id="IPR013785">
    <property type="entry name" value="Aldolase_TIM"/>
</dbReference>
<dbReference type="GO" id="GO:0016829">
    <property type="term" value="F:lyase activity"/>
    <property type="evidence" value="ECO:0007669"/>
    <property type="project" value="UniProtKB-KW"/>
</dbReference>
<evidence type="ECO:0000313" key="4">
    <source>
        <dbReference type="Proteomes" id="UP000000539"/>
    </source>
</evidence>
<dbReference type="Pfam" id="PF00701">
    <property type="entry name" value="DHDPS"/>
    <property type="match status" value="1"/>
</dbReference>
<dbReference type="PANTHER" id="PTHR12128:SF66">
    <property type="entry name" value="4-HYDROXY-2-OXOGLUTARATE ALDOLASE, MITOCHONDRIAL"/>
    <property type="match status" value="1"/>
</dbReference>
<reference evidence="3" key="2">
    <citation type="submission" date="2025-08" db="UniProtKB">
        <authorList>
            <consortium name="Ensembl"/>
        </authorList>
    </citation>
    <scope>IDENTIFICATION</scope>
    <source>
        <strain evidence="3">broiler</strain>
    </source>
</reference>
<protein>
    <submittedName>
        <fullName evidence="3">4-hydroxy-2-oxoglutarate aldolase 1</fullName>
    </submittedName>
</protein>
<dbReference type="Ensembl" id="ENSGALT00010049801.1">
    <property type="protein sequence ID" value="ENSGALP00010029428.1"/>
    <property type="gene ID" value="ENSGALG00010020633.1"/>
</dbReference>
<accession>A0A8V0ZDY3</accession>
<sequence length="163" mass="17727">MALSTCLASPLRPALAALRRGLSTPPGPQPKLDLRGIFPPLTTPFSPMQEVDYGQLEGNLRHYASIPFRGASGGICALANVLGAPLCQLEHLCHQGRWQEARELQQRLIEPNAAVTRRFGIPGLKKAMDLFGYYGGPCRAPLAPLSPAEVEELRGIFSRNGWL</sequence>
<keyword evidence="4" id="KW-1185">Reference proteome</keyword>
<dbReference type="OrthoDB" id="191315at2759"/>
<reference evidence="3" key="3">
    <citation type="submission" date="2025-09" db="UniProtKB">
        <authorList>
            <consortium name="Ensembl"/>
        </authorList>
    </citation>
    <scope>IDENTIFICATION</scope>
    <source>
        <strain evidence="3">broiler</strain>
    </source>
</reference>
<organism evidence="3 4">
    <name type="scientific">Gallus gallus</name>
    <name type="common">Chicken</name>
    <dbReference type="NCBI Taxonomy" id="9031"/>
    <lineage>
        <taxon>Eukaryota</taxon>
        <taxon>Metazoa</taxon>
        <taxon>Chordata</taxon>
        <taxon>Craniata</taxon>
        <taxon>Vertebrata</taxon>
        <taxon>Euteleostomi</taxon>
        <taxon>Archelosauria</taxon>
        <taxon>Archosauria</taxon>
        <taxon>Dinosauria</taxon>
        <taxon>Saurischia</taxon>
        <taxon>Theropoda</taxon>
        <taxon>Coelurosauria</taxon>
        <taxon>Aves</taxon>
        <taxon>Neognathae</taxon>
        <taxon>Galloanserae</taxon>
        <taxon>Galliformes</taxon>
        <taxon>Phasianidae</taxon>
        <taxon>Phasianinae</taxon>
        <taxon>Gallus</taxon>
    </lineage>
</organism>
<reference evidence="3" key="1">
    <citation type="submission" date="2020-11" db="EMBL/GenBank/DDBJ databases">
        <title>Gallus gallus (Chicken) genome, bGalGal1, GRCg7b, maternal haplotype autosomes + Z &amp; W.</title>
        <authorList>
            <person name="Warren W."/>
            <person name="Formenti G."/>
            <person name="Fedrigo O."/>
            <person name="Haase B."/>
            <person name="Mountcastle J."/>
            <person name="Balacco J."/>
            <person name="Tracey A."/>
            <person name="Schneider V."/>
            <person name="Okimoto R."/>
            <person name="Cheng H."/>
            <person name="Hawken R."/>
            <person name="Howe K."/>
            <person name="Jarvis E.D."/>
        </authorList>
    </citation>
    <scope>NUCLEOTIDE SEQUENCE [LARGE SCALE GENOMIC DNA]</scope>
    <source>
        <strain evidence="3">Broiler</strain>
    </source>
</reference>
<dbReference type="AlphaFoldDB" id="A0A8V0ZDY3"/>
<evidence type="ECO:0000313" key="3">
    <source>
        <dbReference type="Ensembl" id="ENSGALP00010029428.1"/>
    </source>
</evidence>
<dbReference type="PANTHER" id="PTHR12128">
    <property type="entry name" value="DIHYDRODIPICOLINATE SYNTHASE"/>
    <property type="match status" value="1"/>
</dbReference>
<evidence type="ECO:0000256" key="2">
    <source>
        <dbReference type="ARBA" id="ARBA00023239"/>
    </source>
</evidence>
<dbReference type="GeneTree" id="ENSGT00530000063604"/>
<dbReference type="InterPro" id="IPR002220">
    <property type="entry name" value="DapA-like"/>
</dbReference>
<dbReference type="Proteomes" id="UP000000539">
    <property type="component" value="Chromosome 6"/>
</dbReference>
<keyword evidence="2" id="KW-0456">Lyase</keyword>
<proteinExistence type="predicted"/>
<gene>
    <name evidence="3" type="primary">HOGA1</name>
</gene>
<name>A0A8V0ZDY3_CHICK</name>
<dbReference type="Gene3D" id="3.20.20.70">
    <property type="entry name" value="Aldolase class I"/>
    <property type="match status" value="1"/>
</dbReference>